<dbReference type="KEGG" id="hmn:HM131_16150"/>
<evidence type="ECO:0000313" key="5">
    <source>
        <dbReference type="EMBL" id="ARI78273.1"/>
    </source>
</evidence>
<dbReference type="RefSeq" id="WP_085030732.1">
    <property type="nucleotide sequence ID" value="NZ_CP020772.1"/>
</dbReference>
<organism evidence="5 6">
    <name type="scientific">Halobacillus mangrovi</name>
    <dbReference type="NCBI Taxonomy" id="402384"/>
    <lineage>
        <taxon>Bacteria</taxon>
        <taxon>Bacillati</taxon>
        <taxon>Bacillota</taxon>
        <taxon>Bacilli</taxon>
        <taxon>Bacillales</taxon>
        <taxon>Bacillaceae</taxon>
        <taxon>Halobacillus</taxon>
    </lineage>
</organism>
<dbReference type="PRINTS" id="PR00502">
    <property type="entry name" value="NUDIXFAMILY"/>
</dbReference>
<dbReference type="InterPro" id="IPR020476">
    <property type="entry name" value="Nudix_hydrolase"/>
</dbReference>
<dbReference type="Pfam" id="PF00293">
    <property type="entry name" value="NUDIX"/>
    <property type="match status" value="1"/>
</dbReference>
<dbReference type="PROSITE" id="PS51462">
    <property type="entry name" value="NUDIX"/>
    <property type="match status" value="1"/>
</dbReference>
<sequence>MIYLRQTFRLHPNQYERCTQFFNDYTLPLHRENGARLTGRYVTKARDEITTLWEYNSYEHYKTVNEKIKQSELFKESEKRRKEVKPLYLDEQEEFMEATGDYQFPKHIVSVSAYITNDAGEVLLVKNEHRNDTYEMPGGRMEMGETLEEAVRREVFEETGITADIKGITGVYQNVTRGIVCVVFKGVYRSGDLRTQPGETQEVFFKDLNKGELDNLVTKEHFKVRITDARDREGVTVESYYVRPYEVVHRLES</sequence>
<dbReference type="PANTHER" id="PTHR43046:SF2">
    <property type="entry name" value="8-OXO-DGTP DIPHOSPHATASE-RELATED"/>
    <property type="match status" value="1"/>
</dbReference>
<dbReference type="GO" id="GO:0016787">
    <property type="term" value="F:hydrolase activity"/>
    <property type="evidence" value="ECO:0007669"/>
    <property type="project" value="UniProtKB-KW"/>
</dbReference>
<dbReference type="AlphaFoldDB" id="A0A1W5ZYD6"/>
<keyword evidence="6" id="KW-1185">Reference proteome</keyword>
<gene>
    <name evidence="5" type="ORF">HM131_16150</name>
</gene>
<comment type="cofactor">
    <cofactor evidence="1">
        <name>Mg(2+)</name>
        <dbReference type="ChEBI" id="CHEBI:18420"/>
    </cofactor>
</comment>
<evidence type="ECO:0000256" key="1">
    <source>
        <dbReference type="ARBA" id="ARBA00001946"/>
    </source>
</evidence>
<dbReference type="SUPFAM" id="SSF54909">
    <property type="entry name" value="Dimeric alpha+beta barrel"/>
    <property type="match status" value="1"/>
</dbReference>
<evidence type="ECO:0000256" key="3">
    <source>
        <dbReference type="RuleBase" id="RU003476"/>
    </source>
</evidence>
<dbReference type="OrthoDB" id="9816289at2"/>
<dbReference type="InterPro" id="IPR000086">
    <property type="entry name" value="NUDIX_hydrolase_dom"/>
</dbReference>
<proteinExistence type="inferred from homology"/>
<name>A0A1W5ZYD6_9BACI</name>
<dbReference type="SUPFAM" id="SSF55811">
    <property type="entry name" value="Nudix"/>
    <property type="match status" value="1"/>
</dbReference>
<dbReference type="PROSITE" id="PS00893">
    <property type="entry name" value="NUDIX_BOX"/>
    <property type="match status" value="1"/>
</dbReference>
<feature type="domain" description="Nudix hydrolase" evidence="4">
    <location>
        <begin position="106"/>
        <end position="230"/>
    </location>
</feature>
<evidence type="ECO:0000256" key="2">
    <source>
        <dbReference type="ARBA" id="ARBA00022801"/>
    </source>
</evidence>
<dbReference type="EMBL" id="CP020772">
    <property type="protein sequence ID" value="ARI78273.1"/>
    <property type="molecule type" value="Genomic_DNA"/>
</dbReference>
<dbReference type="STRING" id="402384.HM131_16150"/>
<dbReference type="InterPro" id="IPR011008">
    <property type="entry name" value="Dimeric_a/b-barrel"/>
</dbReference>
<accession>A0A1W5ZYD6</accession>
<protein>
    <recommendedName>
        <fullName evidence="4">Nudix hydrolase domain-containing protein</fullName>
    </recommendedName>
</protein>
<dbReference type="Gene3D" id="3.90.79.10">
    <property type="entry name" value="Nucleoside Triphosphate Pyrophosphohydrolase"/>
    <property type="match status" value="1"/>
</dbReference>
<dbReference type="Gene3D" id="3.30.70.100">
    <property type="match status" value="1"/>
</dbReference>
<evidence type="ECO:0000259" key="4">
    <source>
        <dbReference type="PROSITE" id="PS51462"/>
    </source>
</evidence>
<dbReference type="Proteomes" id="UP000192527">
    <property type="component" value="Chromosome"/>
</dbReference>
<comment type="similarity">
    <text evidence="3">Belongs to the Nudix hydrolase family.</text>
</comment>
<dbReference type="InterPro" id="IPR015797">
    <property type="entry name" value="NUDIX_hydrolase-like_dom_sf"/>
</dbReference>
<evidence type="ECO:0000313" key="6">
    <source>
        <dbReference type="Proteomes" id="UP000192527"/>
    </source>
</evidence>
<dbReference type="CDD" id="cd02883">
    <property type="entry name" value="NUDIX_Hydrolase"/>
    <property type="match status" value="1"/>
</dbReference>
<reference evidence="5 6" key="1">
    <citation type="submission" date="2017-04" db="EMBL/GenBank/DDBJ databases">
        <title>The whole genome sequencing and assembly of Halobacillus mangrovi strain.</title>
        <authorList>
            <person name="Lee S.-J."/>
            <person name="Park M.-K."/>
            <person name="Kim J.-Y."/>
            <person name="Lee Y.-J."/>
            <person name="Yi H."/>
            <person name="Bahn Y.-S."/>
            <person name="Kim J.F."/>
            <person name="Lee D.-W."/>
        </authorList>
    </citation>
    <scope>NUCLEOTIDE SEQUENCE [LARGE SCALE GENOMIC DNA]</scope>
    <source>
        <strain evidence="5 6">KTB 131</strain>
    </source>
</reference>
<dbReference type="InterPro" id="IPR020084">
    <property type="entry name" value="NUDIX_hydrolase_CS"/>
</dbReference>
<keyword evidence="2 3" id="KW-0378">Hydrolase</keyword>
<dbReference type="PANTHER" id="PTHR43046">
    <property type="entry name" value="GDP-MANNOSE MANNOSYL HYDROLASE"/>
    <property type="match status" value="1"/>
</dbReference>